<accession>A0ACB7YVD6</accession>
<keyword evidence="2" id="KW-1185">Reference proteome</keyword>
<dbReference type="EMBL" id="CM037153">
    <property type="protein sequence ID" value="KAH7857243.1"/>
    <property type="molecule type" value="Genomic_DNA"/>
</dbReference>
<dbReference type="Proteomes" id="UP000828048">
    <property type="component" value="Chromosome 3"/>
</dbReference>
<protein>
    <submittedName>
        <fullName evidence="1">Uncharacterized protein</fullName>
    </submittedName>
</protein>
<evidence type="ECO:0000313" key="2">
    <source>
        <dbReference type="Proteomes" id="UP000828048"/>
    </source>
</evidence>
<reference evidence="1 2" key="1">
    <citation type="journal article" date="2021" name="Hortic Res">
        <title>High-quality reference genome and annotation aids understanding of berry development for evergreen blueberry (Vaccinium darrowii).</title>
        <authorList>
            <person name="Yu J."/>
            <person name="Hulse-Kemp A.M."/>
            <person name="Babiker E."/>
            <person name="Staton M."/>
        </authorList>
    </citation>
    <scope>NUCLEOTIDE SEQUENCE [LARGE SCALE GENOMIC DNA]</scope>
    <source>
        <strain evidence="2">cv. NJ 8807/NJ 8810</strain>
        <tissue evidence="1">Young leaf</tissue>
    </source>
</reference>
<organism evidence="1 2">
    <name type="scientific">Vaccinium darrowii</name>
    <dbReference type="NCBI Taxonomy" id="229202"/>
    <lineage>
        <taxon>Eukaryota</taxon>
        <taxon>Viridiplantae</taxon>
        <taxon>Streptophyta</taxon>
        <taxon>Embryophyta</taxon>
        <taxon>Tracheophyta</taxon>
        <taxon>Spermatophyta</taxon>
        <taxon>Magnoliopsida</taxon>
        <taxon>eudicotyledons</taxon>
        <taxon>Gunneridae</taxon>
        <taxon>Pentapetalae</taxon>
        <taxon>asterids</taxon>
        <taxon>Ericales</taxon>
        <taxon>Ericaceae</taxon>
        <taxon>Vaccinioideae</taxon>
        <taxon>Vaccinieae</taxon>
        <taxon>Vaccinium</taxon>
    </lineage>
</organism>
<proteinExistence type="predicted"/>
<evidence type="ECO:0000313" key="1">
    <source>
        <dbReference type="EMBL" id="KAH7857243.1"/>
    </source>
</evidence>
<comment type="caution">
    <text evidence="1">The sequence shown here is derived from an EMBL/GenBank/DDBJ whole genome shotgun (WGS) entry which is preliminary data.</text>
</comment>
<gene>
    <name evidence="1" type="ORF">Vadar_010500</name>
</gene>
<sequence>MLRCSDVGGGVTVSLSKNPFPSPLRKVIPIVEQVAKLLEYLFAKKVLSVTDIGNGCLRYGSMLGDIYLPKAPKSFGEIMGRLIVVSGLDFKVVKEVLKKMEDDMLQKAVFAGAMRIVTSDPSEDKGPSCVQLVDYVEAVSDLQKAKAEAAIRKLEMKFEKKSSSSMDSIVSKTEICSKEGPENADSVFSNQSQQVSKASSHEDWTILRPKIRRCDDASISL</sequence>
<name>A0ACB7YVD6_9ERIC</name>